<proteinExistence type="predicted"/>
<feature type="chain" id="PRO_5014830378" description="DUF2911 domain-containing protein" evidence="1">
    <location>
        <begin position="21"/>
        <end position="300"/>
    </location>
</feature>
<accession>A0A2K8YZ40</accession>
<dbReference type="AlphaFoldDB" id="A0A2K8YZ40"/>
<keyword evidence="1" id="KW-0732">Signal</keyword>
<protein>
    <recommendedName>
        <fullName evidence="4">DUF2911 domain-containing protein</fullName>
    </recommendedName>
</protein>
<dbReference type="SUPFAM" id="SSF48452">
    <property type="entry name" value="TPR-like"/>
    <property type="match status" value="1"/>
</dbReference>
<dbReference type="InterPro" id="IPR021314">
    <property type="entry name" value="DUF2911"/>
</dbReference>
<feature type="signal peptide" evidence="1">
    <location>
        <begin position="1"/>
        <end position="20"/>
    </location>
</feature>
<name>A0A2K8YZ40_9BACT</name>
<evidence type="ECO:0000256" key="1">
    <source>
        <dbReference type="SAM" id="SignalP"/>
    </source>
</evidence>
<dbReference type="EMBL" id="CP025096">
    <property type="protein sequence ID" value="AUD02871.1"/>
    <property type="molecule type" value="Genomic_DNA"/>
</dbReference>
<organism evidence="2 3">
    <name type="scientific">Spirosoma pollinicola</name>
    <dbReference type="NCBI Taxonomy" id="2057025"/>
    <lineage>
        <taxon>Bacteria</taxon>
        <taxon>Pseudomonadati</taxon>
        <taxon>Bacteroidota</taxon>
        <taxon>Cytophagia</taxon>
        <taxon>Cytophagales</taxon>
        <taxon>Cytophagaceae</taxon>
        <taxon>Spirosoma</taxon>
    </lineage>
</organism>
<evidence type="ECO:0000313" key="3">
    <source>
        <dbReference type="Proteomes" id="UP000232883"/>
    </source>
</evidence>
<dbReference type="KEGG" id="spir:CWM47_14130"/>
<evidence type="ECO:0008006" key="4">
    <source>
        <dbReference type="Google" id="ProtNLM"/>
    </source>
</evidence>
<evidence type="ECO:0000313" key="2">
    <source>
        <dbReference type="EMBL" id="AUD02871.1"/>
    </source>
</evidence>
<gene>
    <name evidence="2" type="ORF">CWM47_14130</name>
</gene>
<dbReference type="RefSeq" id="WP_100988587.1">
    <property type="nucleotide sequence ID" value="NZ_CP025096.1"/>
</dbReference>
<reference evidence="2 3" key="1">
    <citation type="submission" date="2017-11" db="EMBL/GenBank/DDBJ databases">
        <title>Taxonomic description and genome sequences of Spirosoma HA7 sp. nov., isolated from pollen microhabitat of Corylus avellana.</title>
        <authorList>
            <person name="Ambika Manirajan B."/>
            <person name="Suarez C."/>
            <person name="Ratering S."/>
            <person name="Geissler-Plaum R."/>
            <person name="Cardinale M."/>
            <person name="Sylvia S."/>
        </authorList>
    </citation>
    <scope>NUCLEOTIDE SEQUENCE [LARGE SCALE GENOMIC DNA]</scope>
    <source>
        <strain evidence="2 3">HA7</strain>
    </source>
</reference>
<dbReference type="Gene3D" id="1.25.40.10">
    <property type="entry name" value="Tetratricopeptide repeat domain"/>
    <property type="match status" value="1"/>
</dbReference>
<dbReference type="OrthoDB" id="195456at2"/>
<sequence length="300" mass="32257">MRKLSLTVASICLAAQLTTAQIKLPSPSPGATIMQTVGTTDITVSYSRPSLKGREPFTGSFVPAGKVWRTGANSATIFTTSTDLMVNGKTLPAGSYAIMSIPAAEAFTLIFNKDKSVTEATYKQDQDVLRVDLQPMENSDKTETFTIGFSDLTDSTAKMNFLWANSKASADLRVDVNANSAANVDKAVAEKPDDAAVLQAAASYNVSKGRNLDQALGWIDKSIAKQENFRNLYIKSQILAKMGKFTDAVPLAEKSLALGQSSNDQVFPFFKEGIEKSLTDYKAKLPAMPAMKSGKGKKKA</sequence>
<dbReference type="Proteomes" id="UP000232883">
    <property type="component" value="Chromosome"/>
</dbReference>
<dbReference type="Pfam" id="PF11138">
    <property type="entry name" value="DUF2911"/>
    <property type="match status" value="1"/>
</dbReference>
<keyword evidence="3" id="KW-1185">Reference proteome</keyword>
<dbReference type="InterPro" id="IPR011990">
    <property type="entry name" value="TPR-like_helical_dom_sf"/>
</dbReference>